<keyword evidence="6 7" id="KW-0472">Membrane</keyword>
<accession>A0A316CU34</accession>
<organism evidence="8 9">
    <name type="scientific">Pseudaminobacter salicylatoxidans</name>
    <dbReference type="NCBI Taxonomy" id="93369"/>
    <lineage>
        <taxon>Bacteria</taxon>
        <taxon>Pseudomonadati</taxon>
        <taxon>Pseudomonadota</taxon>
        <taxon>Alphaproteobacteria</taxon>
        <taxon>Hyphomicrobiales</taxon>
        <taxon>Phyllobacteriaceae</taxon>
        <taxon>Pseudaminobacter</taxon>
    </lineage>
</organism>
<keyword evidence="2" id="KW-0813">Transport</keyword>
<dbReference type="GO" id="GO:0005886">
    <property type="term" value="C:plasma membrane"/>
    <property type="evidence" value="ECO:0007669"/>
    <property type="project" value="UniProtKB-SubCell"/>
</dbReference>
<dbReference type="RefSeq" id="WP_170124996.1">
    <property type="nucleotide sequence ID" value="NZ_QGGG01000002.1"/>
</dbReference>
<evidence type="ECO:0000256" key="6">
    <source>
        <dbReference type="ARBA" id="ARBA00023136"/>
    </source>
</evidence>
<evidence type="ECO:0000256" key="4">
    <source>
        <dbReference type="ARBA" id="ARBA00022692"/>
    </source>
</evidence>
<protein>
    <submittedName>
        <fullName evidence="8">Putative membrane protein YccC</fullName>
    </submittedName>
</protein>
<dbReference type="Pfam" id="PF04632">
    <property type="entry name" value="FUSC"/>
    <property type="match status" value="1"/>
</dbReference>
<dbReference type="PANTHER" id="PTHR30509:SF9">
    <property type="entry name" value="MULTIDRUG RESISTANCE PROTEIN MDTO"/>
    <property type="match status" value="1"/>
</dbReference>
<dbReference type="EMBL" id="QGGG01000002">
    <property type="protein sequence ID" value="PWJ85644.1"/>
    <property type="molecule type" value="Genomic_DNA"/>
</dbReference>
<gene>
    <name evidence="8" type="ORF">C7441_10286</name>
</gene>
<reference evidence="8 9" key="1">
    <citation type="submission" date="2018-05" db="EMBL/GenBank/DDBJ databases">
        <title>Genomic Encyclopedia of Type Strains, Phase IV (KMG-IV): sequencing the most valuable type-strain genomes for metagenomic binning, comparative biology and taxonomic classification.</title>
        <authorList>
            <person name="Goeker M."/>
        </authorList>
    </citation>
    <scope>NUCLEOTIDE SEQUENCE [LARGE SCALE GENOMIC DNA]</scope>
    <source>
        <strain evidence="8 9">DSM 6986</strain>
    </source>
</reference>
<keyword evidence="9" id="KW-1185">Reference proteome</keyword>
<dbReference type="InterPro" id="IPR006726">
    <property type="entry name" value="PHBA_efflux_AaeB/fusaric-R"/>
</dbReference>
<evidence type="ECO:0000256" key="5">
    <source>
        <dbReference type="ARBA" id="ARBA00022989"/>
    </source>
</evidence>
<feature type="transmembrane region" description="Helical" evidence="7">
    <location>
        <begin position="75"/>
        <end position="92"/>
    </location>
</feature>
<keyword evidence="3" id="KW-1003">Cell membrane</keyword>
<feature type="transmembrane region" description="Helical" evidence="7">
    <location>
        <begin position="157"/>
        <end position="176"/>
    </location>
</feature>
<evidence type="ECO:0000313" key="9">
    <source>
        <dbReference type="Proteomes" id="UP000245396"/>
    </source>
</evidence>
<keyword evidence="5 7" id="KW-1133">Transmembrane helix</keyword>
<feature type="transmembrane region" description="Helical" evidence="7">
    <location>
        <begin position="505"/>
        <end position="527"/>
    </location>
</feature>
<comment type="caution">
    <text evidence="8">The sequence shown here is derived from an EMBL/GenBank/DDBJ whole genome shotgun (WGS) entry which is preliminary data.</text>
</comment>
<dbReference type="AlphaFoldDB" id="A0A316CU34"/>
<feature type="transmembrane region" description="Helical" evidence="7">
    <location>
        <begin position="454"/>
        <end position="470"/>
    </location>
</feature>
<feature type="transmembrane region" description="Helical" evidence="7">
    <location>
        <begin position="50"/>
        <end position="68"/>
    </location>
</feature>
<evidence type="ECO:0000256" key="1">
    <source>
        <dbReference type="ARBA" id="ARBA00004651"/>
    </source>
</evidence>
<feature type="transmembrane region" description="Helical" evidence="7">
    <location>
        <begin position="21"/>
        <end position="44"/>
    </location>
</feature>
<evidence type="ECO:0000256" key="2">
    <source>
        <dbReference type="ARBA" id="ARBA00022448"/>
    </source>
</evidence>
<proteinExistence type="predicted"/>
<keyword evidence="4 7" id="KW-0812">Transmembrane</keyword>
<evidence type="ECO:0000256" key="7">
    <source>
        <dbReference type="SAM" id="Phobius"/>
    </source>
</evidence>
<dbReference type="PANTHER" id="PTHR30509">
    <property type="entry name" value="P-HYDROXYBENZOIC ACID EFFLUX PUMP SUBUNIT-RELATED"/>
    <property type="match status" value="1"/>
</dbReference>
<dbReference type="STRING" id="1192868.GCA_000304395_01523"/>
<name>A0A316CU34_PSESE</name>
<dbReference type="Proteomes" id="UP000245396">
    <property type="component" value="Unassembled WGS sequence"/>
</dbReference>
<feature type="transmembrane region" description="Helical" evidence="7">
    <location>
        <begin position="98"/>
        <end position="117"/>
    </location>
</feature>
<comment type="subcellular location">
    <subcellularLocation>
        <location evidence="1">Cell membrane</location>
        <topology evidence="1">Multi-pass membrane protein</topology>
    </subcellularLocation>
</comment>
<sequence>MDRRGLMDRLTKLRGFVQPTRADWIFAIRTTAAGLIAISVAYALQLEQPQWAMMTVFIVSQPVAGMVLAKGFFRLLGTLVGALAAVALTVTVSASPWLFVAILAIWIGLCTYAASLLRNPEAYGAALAGYTAAIIAMPAFGHQHLAVELAVARCSEIMLGIVCAGIASRLILPQLARDAIIQRLSRSIIDLATYARAAFTGGDNDKLDALHRKLIAETQALAEMRAYARLEAPSLATHGHPVRRTIGHFLSALSTTRMLHGHAAPQNVALMPVRNELKSVVADLSATGVAALDDTAPWVARLDAIATQARRVPDKAAEGDDRVGTVARLTLAAEFADALKEALRGLDAVREPTATRHEKREKRQPALVVHRDREAALRNAVRAALATTLVIAFWMATRWADVAGIAIIVAVVSSLFASRPAPLETSWEFFKGTLLAVPFSFMVGQIALPALPGFGWFMLFVIPVLVVGALGMANRQLVGIATAFAINFLAFLNPHQTMVYAPQVFFNGTASILVGILLAMGVFAVVLPARPHIFAARLVRALHEDLARLCLHERIPRRLAFESLTYDRINQLLPYAQRLGDTGKALLGGSVAAVTVGLEILRLRKLQFGGKLAERDKAFIAAFLSRFANEALLPPTGKKSLQAMADSTRQAASEMAARRSDAETLQAAAALRVIAAALEDYPIFFGRLRS</sequence>
<dbReference type="GO" id="GO:0022857">
    <property type="term" value="F:transmembrane transporter activity"/>
    <property type="evidence" value="ECO:0007669"/>
    <property type="project" value="InterPro"/>
</dbReference>
<evidence type="ECO:0000313" key="8">
    <source>
        <dbReference type="EMBL" id="PWJ85644.1"/>
    </source>
</evidence>
<feature type="transmembrane region" description="Helical" evidence="7">
    <location>
        <begin position="477"/>
        <end position="493"/>
    </location>
</feature>
<evidence type="ECO:0000256" key="3">
    <source>
        <dbReference type="ARBA" id="ARBA00022475"/>
    </source>
</evidence>
<feature type="transmembrane region" description="Helical" evidence="7">
    <location>
        <begin position="124"/>
        <end position="145"/>
    </location>
</feature>